<gene>
    <name evidence="9" type="ORF">Plec18167_009103</name>
</gene>
<dbReference type="InterPro" id="IPR052073">
    <property type="entry name" value="Amide_Lactam_Regulators"/>
</dbReference>
<accession>A0ABR3WRV0</accession>
<evidence type="ECO:0000313" key="10">
    <source>
        <dbReference type="Proteomes" id="UP001583193"/>
    </source>
</evidence>
<dbReference type="PANTHER" id="PTHR47171">
    <property type="entry name" value="FARA-RELATED"/>
    <property type="match status" value="1"/>
</dbReference>
<reference evidence="9 10" key="1">
    <citation type="journal article" date="2024" name="IMA Fungus">
        <title>IMA Genome - F19 : A genome assembly and annotation guide to empower mycologists, including annotated draft genome sequences of Ceratocystis pirilliformis, Diaporthe australafricana, Fusarium ophioides, Paecilomyces lecythidis, and Sporothrix stenoceras.</title>
        <authorList>
            <person name="Aylward J."/>
            <person name="Wilson A.M."/>
            <person name="Visagie C.M."/>
            <person name="Spraker J."/>
            <person name="Barnes I."/>
            <person name="Buitendag C."/>
            <person name="Ceriani C."/>
            <person name="Del Mar Angel L."/>
            <person name="du Plessis D."/>
            <person name="Fuchs T."/>
            <person name="Gasser K."/>
            <person name="Kramer D."/>
            <person name="Li W."/>
            <person name="Munsamy K."/>
            <person name="Piso A."/>
            <person name="Price J.L."/>
            <person name="Sonnekus B."/>
            <person name="Thomas C."/>
            <person name="van der Nest A."/>
            <person name="van Dijk A."/>
            <person name="van Heerden A."/>
            <person name="van Vuuren N."/>
            <person name="Yilmaz N."/>
            <person name="Duong T.A."/>
            <person name="van der Merwe N.A."/>
            <person name="Wingfield M.J."/>
            <person name="Wingfield B.D."/>
        </authorList>
    </citation>
    <scope>NUCLEOTIDE SEQUENCE [LARGE SCALE GENOMIC DNA]</scope>
    <source>
        <strain evidence="9 10">CMW 18167</strain>
    </source>
</reference>
<dbReference type="SUPFAM" id="SSF57701">
    <property type="entry name" value="Zn2/Cys6 DNA-binding domain"/>
    <property type="match status" value="1"/>
</dbReference>
<evidence type="ECO:0000259" key="8">
    <source>
        <dbReference type="PROSITE" id="PS50048"/>
    </source>
</evidence>
<name>A0ABR3WRV0_9EURO</name>
<dbReference type="PROSITE" id="PS00463">
    <property type="entry name" value="ZN2_CY6_FUNGAL_1"/>
    <property type="match status" value="1"/>
</dbReference>
<protein>
    <recommendedName>
        <fullName evidence="8">Zn(2)-C6 fungal-type domain-containing protein</fullName>
    </recommendedName>
</protein>
<dbReference type="SMART" id="SM00906">
    <property type="entry name" value="Fungal_trans"/>
    <property type="match status" value="1"/>
</dbReference>
<dbReference type="Pfam" id="PF00172">
    <property type="entry name" value="Zn_clus"/>
    <property type="match status" value="1"/>
</dbReference>
<organism evidence="9 10">
    <name type="scientific">Paecilomyces lecythidis</name>
    <dbReference type="NCBI Taxonomy" id="3004212"/>
    <lineage>
        <taxon>Eukaryota</taxon>
        <taxon>Fungi</taxon>
        <taxon>Dikarya</taxon>
        <taxon>Ascomycota</taxon>
        <taxon>Pezizomycotina</taxon>
        <taxon>Eurotiomycetes</taxon>
        <taxon>Eurotiomycetidae</taxon>
        <taxon>Eurotiales</taxon>
        <taxon>Thermoascaceae</taxon>
        <taxon>Paecilomyces</taxon>
    </lineage>
</organism>
<keyword evidence="5" id="KW-0804">Transcription</keyword>
<feature type="region of interest" description="Disordered" evidence="7">
    <location>
        <begin position="166"/>
        <end position="205"/>
    </location>
</feature>
<keyword evidence="4" id="KW-0238">DNA-binding</keyword>
<dbReference type="InterPro" id="IPR036864">
    <property type="entry name" value="Zn2-C6_fun-type_DNA-bd_sf"/>
</dbReference>
<evidence type="ECO:0000256" key="7">
    <source>
        <dbReference type="SAM" id="MobiDB-lite"/>
    </source>
</evidence>
<dbReference type="InterPro" id="IPR007219">
    <property type="entry name" value="XnlR_reg_dom"/>
</dbReference>
<evidence type="ECO:0000256" key="3">
    <source>
        <dbReference type="ARBA" id="ARBA00023015"/>
    </source>
</evidence>
<evidence type="ECO:0000256" key="5">
    <source>
        <dbReference type="ARBA" id="ARBA00023163"/>
    </source>
</evidence>
<dbReference type="Proteomes" id="UP001583193">
    <property type="component" value="Unassembled WGS sequence"/>
</dbReference>
<dbReference type="PROSITE" id="PS50048">
    <property type="entry name" value="ZN2_CY6_FUNGAL_2"/>
    <property type="match status" value="1"/>
</dbReference>
<dbReference type="EMBL" id="JAVDPF010000052">
    <property type="protein sequence ID" value="KAL1866263.1"/>
    <property type="molecule type" value="Genomic_DNA"/>
</dbReference>
<keyword evidence="1" id="KW-0479">Metal-binding</keyword>
<dbReference type="SMART" id="SM00066">
    <property type="entry name" value="GAL4"/>
    <property type="match status" value="1"/>
</dbReference>
<comment type="caution">
    <text evidence="9">The sequence shown here is derived from an EMBL/GenBank/DDBJ whole genome shotgun (WGS) entry which is preliminary data.</text>
</comment>
<keyword evidence="10" id="KW-1185">Reference proteome</keyword>
<keyword evidence="6" id="KW-0539">Nucleus</keyword>
<evidence type="ECO:0000256" key="4">
    <source>
        <dbReference type="ARBA" id="ARBA00023125"/>
    </source>
</evidence>
<keyword evidence="2" id="KW-0862">Zinc</keyword>
<dbReference type="PANTHER" id="PTHR47171:SF1">
    <property type="entry name" value="ZN(II)2CYS6 TRANSCRIPTION FACTOR (EUROFUNG)"/>
    <property type="match status" value="1"/>
</dbReference>
<proteinExistence type="predicted"/>
<feature type="compositionally biased region" description="Polar residues" evidence="7">
    <location>
        <begin position="175"/>
        <end position="185"/>
    </location>
</feature>
<evidence type="ECO:0000256" key="2">
    <source>
        <dbReference type="ARBA" id="ARBA00022833"/>
    </source>
</evidence>
<dbReference type="CDD" id="cd12148">
    <property type="entry name" value="fungal_TF_MHR"/>
    <property type="match status" value="1"/>
</dbReference>
<dbReference type="InterPro" id="IPR001138">
    <property type="entry name" value="Zn2Cys6_DnaBD"/>
</dbReference>
<evidence type="ECO:0000313" key="9">
    <source>
        <dbReference type="EMBL" id="KAL1866263.1"/>
    </source>
</evidence>
<dbReference type="CDD" id="cd00067">
    <property type="entry name" value="GAL4"/>
    <property type="match status" value="1"/>
</dbReference>
<feature type="domain" description="Zn(2)-C6 fungal-type" evidence="8">
    <location>
        <begin position="98"/>
        <end position="130"/>
    </location>
</feature>
<evidence type="ECO:0000256" key="6">
    <source>
        <dbReference type="ARBA" id="ARBA00023242"/>
    </source>
</evidence>
<dbReference type="Gene3D" id="4.10.240.10">
    <property type="entry name" value="Zn(2)-C6 fungal-type DNA-binding domain"/>
    <property type="match status" value="1"/>
</dbReference>
<dbReference type="Pfam" id="PF04082">
    <property type="entry name" value="Fungal_trans"/>
    <property type="match status" value="1"/>
</dbReference>
<evidence type="ECO:0000256" key="1">
    <source>
        <dbReference type="ARBA" id="ARBA00022723"/>
    </source>
</evidence>
<sequence>MDFVYGPSQQHCDLASQFPIPDLSVGANDCTDEAAFFAFESIERTLQAEPHPIVTDTLEPLYRQVQAPHRDLQHKHVEASAGAPAPTSGAKKKRSSIACRACHDKRVRCDAVVRGLPCSNCEDRAIECVFRNSKRSWGRRRFEGRNENRFRESIASYPQVMLQLNQPESDRPVNRPQNEPPSSELSSKEIAPMNDISHSPAEEGGRMVHMGESSLFSWLNDDQTNRTSLHRPIDEAQLSNSDSLSPEFPYDGDSLLSADLEQSLLDSFCQNFLLFYPIMHKNHLMNFWKSGTISPLLRQSVLFIGATHMDENTLLDAGFLHRRQAVETFYLNARRAYDNDIEGDRVCIVQSMFMLQFHFGPTPTHKDCFWWASAAVNLAQLVGMHRSTRGSILTPENQRLWKKIWWHLFIRDRQYALSMGKPLMIDERDCNVEPLTVDDFVDGESLETAHFTVSLMQIARLATDVIRYKFSPAPSNHCYEVYHQMILLLHRPTLSEAKRSQDCRDFSTQSAFYAADKICDLARDILQFFEVREFAIYAETIIMSAMVFHSVERPPTQREEVDRARKRNEIYVSVLSEFDKIFFAIPKYKFYFGERIKLWVKFSHDKENEHQSTFIQRCGDVDISEQILSDQS</sequence>
<keyword evidence="3" id="KW-0805">Transcription regulation</keyword>